<dbReference type="EMBL" id="CP092085">
    <property type="protein sequence ID" value="UUN96626.1"/>
    <property type="molecule type" value="Genomic_DNA"/>
</dbReference>
<dbReference type="AlphaFoldDB" id="A0A0A8TLN9"/>
<name>A0A0A8TLN9_ACIBZ</name>
<evidence type="ECO:0000313" key="2">
    <source>
        <dbReference type="Proteomes" id="UP000644140"/>
    </source>
</evidence>
<sequence>MTTYITKSTNQTALALSNFHSTFEQCLTAVSNIKHKRDLRIKDDPMSSQHVLVQSYQSGSLKGDLRIEKRAVVQANRDRLALYHLVAVVLDHFKTA</sequence>
<dbReference type="KEGG" id="aber:BSR55_06850"/>
<dbReference type="RefSeq" id="WP_004831569.1">
    <property type="nucleotide sequence ID" value="NZ_BKEF01000005.1"/>
</dbReference>
<organism evidence="1 2">
    <name type="scientific">Acinetobacter bereziniae</name>
    <name type="common">Acinetobacter genomosp. 10</name>
    <dbReference type="NCBI Taxonomy" id="106648"/>
    <lineage>
        <taxon>Bacteria</taxon>
        <taxon>Pseudomonadati</taxon>
        <taxon>Pseudomonadota</taxon>
        <taxon>Gammaproteobacteria</taxon>
        <taxon>Moraxellales</taxon>
        <taxon>Moraxellaceae</taxon>
        <taxon>Acinetobacter</taxon>
    </lineage>
</organism>
<protein>
    <submittedName>
        <fullName evidence="1">Uncharacterized protein</fullName>
    </submittedName>
</protein>
<dbReference type="GeneID" id="69461817"/>
<gene>
    <name evidence="1" type="ORF">I9054_014735</name>
</gene>
<evidence type="ECO:0000313" key="1">
    <source>
        <dbReference type="EMBL" id="UUN96626.1"/>
    </source>
</evidence>
<dbReference type="Proteomes" id="UP000644140">
    <property type="component" value="Chromosome"/>
</dbReference>
<reference evidence="1" key="1">
    <citation type="submission" date="2022-02" db="EMBL/GenBank/DDBJ databases">
        <title>Characterization of Tn125 harboring carbapenem-resistant Acinetobacter bereziniae clinical isolates.</title>
        <authorList>
            <person name="Wong N.-K."/>
            <person name="Pan Q."/>
        </authorList>
    </citation>
    <scope>NUCLEOTIDE SEQUENCE</scope>
    <source>
        <strain evidence="1">GD03393</strain>
    </source>
</reference>
<proteinExistence type="predicted"/>
<accession>A0A0A8TLN9</accession>
<dbReference type="eggNOG" id="ENOG503005W">
    <property type="taxonomic scope" value="Bacteria"/>
</dbReference>